<keyword evidence="3" id="KW-0472">Membrane</keyword>
<dbReference type="SUPFAM" id="SSF51735">
    <property type="entry name" value="NAD(P)-binding Rossmann-fold domains"/>
    <property type="match status" value="1"/>
</dbReference>
<accession>A0A538T1S8</accession>
<name>A0A538T1S8_UNCEI</name>
<dbReference type="EMBL" id="VBOW01000060">
    <property type="protein sequence ID" value="TMQ57590.1"/>
    <property type="molecule type" value="Genomic_DNA"/>
</dbReference>
<gene>
    <name evidence="3" type="ORF">E6K76_10050</name>
</gene>
<dbReference type="InterPro" id="IPR051267">
    <property type="entry name" value="STEAP_metalloreductase"/>
</dbReference>
<keyword evidence="1" id="KW-0560">Oxidoreductase</keyword>
<dbReference type="InterPro" id="IPR028939">
    <property type="entry name" value="P5C_Rdtase_cat_N"/>
</dbReference>
<dbReference type="AlphaFoldDB" id="A0A538T1S8"/>
<organism evidence="3 4">
    <name type="scientific">Eiseniibacteriota bacterium</name>
    <dbReference type="NCBI Taxonomy" id="2212470"/>
    <lineage>
        <taxon>Bacteria</taxon>
        <taxon>Candidatus Eiseniibacteriota</taxon>
    </lineage>
</organism>
<dbReference type="Gene3D" id="3.40.50.720">
    <property type="entry name" value="NAD(P)-binding Rossmann-like Domain"/>
    <property type="match status" value="1"/>
</dbReference>
<dbReference type="GO" id="GO:0016491">
    <property type="term" value="F:oxidoreductase activity"/>
    <property type="evidence" value="ECO:0007669"/>
    <property type="project" value="UniProtKB-KW"/>
</dbReference>
<evidence type="ECO:0000313" key="3">
    <source>
        <dbReference type="EMBL" id="TMQ57590.1"/>
    </source>
</evidence>
<dbReference type="Proteomes" id="UP000316852">
    <property type="component" value="Unassembled WGS sequence"/>
</dbReference>
<reference evidence="3 4" key="1">
    <citation type="journal article" date="2019" name="Nat. Microbiol.">
        <title>Mediterranean grassland soil C-N compound turnover is dependent on rainfall and depth, and is mediated by genomically divergent microorganisms.</title>
        <authorList>
            <person name="Diamond S."/>
            <person name="Andeer P.F."/>
            <person name="Li Z."/>
            <person name="Crits-Christoph A."/>
            <person name="Burstein D."/>
            <person name="Anantharaman K."/>
            <person name="Lane K.R."/>
            <person name="Thomas B.C."/>
            <person name="Pan C."/>
            <person name="Northen T.R."/>
            <person name="Banfield J.F."/>
        </authorList>
    </citation>
    <scope>NUCLEOTIDE SEQUENCE [LARGE SCALE GENOMIC DNA]</scope>
    <source>
        <strain evidence="3">WS_6</strain>
    </source>
</reference>
<dbReference type="PANTHER" id="PTHR14239">
    <property type="entry name" value="DUDULIN-RELATED"/>
    <property type="match status" value="1"/>
</dbReference>
<keyword evidence="3" id="KW-0812">Transmembrane</keyword>
<comment type="caution">
    <text evidence="3">The sequence shown here is derived from an EMBL/GenBank/DDBJ whole genome shotgun (WGS) entry which is preliminary data.</text>
</comment>
<dbReference type="Pfam" id="PF03807">
    <property type="entry name" value="F420_oxidored"/>
    <property type="match status" value="1"/>
</dbReference>
<feature type="domain" description="Pyrroline-5-carboxylate reductase catalytic N-terminal" evidence="2">
    <location>
        <begin position="2"/>
        <end position="91"/>
    </location>
</feature>
<sequence length="214" mass="23033">MRVGILGSGLMGGKLGTIFAGAGHEVVFSYARSNQKLERLAREAKGKARPGTPREAAQEADAVLLAVHWSRIDDVLNQAGDLSGKVIVTCSLPMNDDDTELVVAHTSSGAETLAKRLPKARVVSAFNTVPSEVLFGVYEARRKASRPGLVYCGDDRSGKNLTAKMIRDVGFDPVDAGPLRIARYTEPFALLVAQLAYEGKGGPKLAYRFDRFGR</sequence>
<evidence type="ECO:0000313" key="4">
    <source>
        <dbReference type="Proteomes" id="UP000316852"/>
    </source>
</evidence>
<protein>
    <submittedName>
        <fullName evidence="3">Transmembrane reductase oxidoreductase</fullName>
    </submittedName>
</protein>
<evidence type="ECO:0000259" key="2">
    <source>
        <dbReference type="Pfam" id="PF03807"/>
    </source>
</evidence>
<proteinExistence type="predicted"/>
<dbReference type="InterPro" id="IPR036291">
    <property type="entry name" value="NAD(P)-bd_dom_sf"/>
</dbReference>
<dbReference type="PANTHER" id="PTHR14239:SF10">
    <property type="entry name" value="REDUCTASE"/>
    <property type="match status" value="1"/>
</dbReference>
<evidence type="ECO:0000256" key="1">
    <source>
        <dbReference type="ARBA" id="ARBA00023002"/>
    </source>
</evidence>